<proteinExistence type="predicted"/>
<protein>
    <submittedName>
        <fullName evidence="1">Uncharacterized protein</fullName>
    </submittedName>
</protein>
<accession>A0A9Q9LZN7</accession>
<sequence length="114" mass="12716">MIFRFLRKLGWNRSPPDTSAPYEGYFQLWITDPGPDLTPVARVVAENWDSELDQDFLGIFAQFPWHYQSLEAGSDSYSILHILAAEVEDAGGRTEIIAAPDADTPYPTRAGAGR</sequence>
<gene>
    <name evidence="1" type="ORF">K3X48_01805</name>
</gene>
<dbReference type="RefSeq" id="WP_259806225.1">
    <property type="nucleotide sequence ID" value="NZ_CP080776.1"/>
</dbReference>
<organism evidence="1 2">
    <name type="scientific">Aliiroseovarius crassostreae</name>
    <dbReference type="NCBI Taxonomy" id="154981"/>
    <lineage>
        <taxon>Bacteria</taxon>
        <taxon>Pseudomonadati</taxon>
        <taxon>Pseudomonadota</taxon>
        <taxon>Alphaproteobacteria</taxon>
        <taxon>Rhodobacterales</taxon>
        <taxon>Paracoccaceae</taxon>
        <taxon>Aliiroseovarius</taxon>
    </lineage>
</organism>
<dbReference type="EMBL" id="CP080776">
    <property type="protein sequence ID" value="UWP95764.1"/>
    <property type="molecule type" value="Genomic_DNA"/>
</dbReference>
<evidence type="ECO:0000313" key="2">
    <source>
        <dbReference type="Proteomes" id="UP001057991"/>
    </source>
</evidence>
<evidence type="ECO:0000313" key="1">
    <source>
        <dbReference type="EMBL" id="UWP95764.1"/>
    </source>
</evidence>
<dbReference type="AlphaFoldDB" id="A0A9Q9LZN7"/>
<name>A0A9Q9LZN7_9RHOB</name>
<reference evidence="1" key="1">
    <citation type="submission" date="2021-08" db="EMBL/GenBank/DDBJ databases">
        <authorList>
            <person name="Nwanade C."/>
            <person name="Wang M."/>
            <person name="Masoudi A."/>
            <person name="Yu Z."/>
            <person name="Liu J."/>
        </authorList>
    </citation>
    <scope>NUCLEOTIDE SEQUENCE</scope>
    <source>
        <strain evidence="1">S056</strain>
    </source>
</reference>
<dbReference type="Proteomes" id="UP001057991">
    <property type="component" value="Chromosome"/>
</dbReference>